<dbReference type="InterPro" id="IPR002347">
    <property type="entry name" value="SDR_fam"/>
</dbReference>
<evidence type="ECO:0000313" key="2">
    <source>
        <dbReference type="EMBL" id="KKQ71036.1"/>
    </source>
</evidence>
<dbReference type="PRINTS" id="PR00080">
    <property type="entry name" value="SDRFAMILY"/>
</dbReference>
<evidence type="ECO:0000256" key="1">
    <source>
        <dbReference type="ARBA" id="ARBA00006484"/>
    </source>
</evidence>
<comment type="caution">
    <text evidence="2">The sequence shown here is derived from an EMBL/GenBank/DDBJ whole genome shotgun (WGS) entry which is preliminary data.</text>
</comment>
<comment type="similarity">
    <text evidence="1">Belongs to the short-chain dehydrogenases/reductases (SDR) family.</text>
</comment>
<dbReference type="SUPFAM" id="SSF51735">
    <property type="entry name" value="NAD(P)-binding Rossmann-fold domains"/>
    <property type="match status" value="1"/>
</dbReference>
<dbReference type="FunFam" id="3.40.50.720:FF:000084">
    <property type="entry name" value="Short-chain dehydrogenase reductase"/>
    <property type="match status" value="1"/>
</dbReference>
<dbReference type="CDD" id="cd05233">
    <property type="entry name" value="SDR_c"/>
    <property type="match status" value="1"/>
</dbReference>
<reference evidence="2" key="1">
    <citation type="journal article" date="2015" name="Nature">
        <title>rRNA introns, odd ribosomes, and small enigmatic genomes across a large radiation of phyla.</title>
        <authorList>
            <person name="Brown C.T."/>
            <person name="Hug L.A."/>
            <person name="Thomas B.C."/>
            <person name="Sharon I."/>
            <person name="Castelle C.J."/>
            <person name="Singh A."/>
            <person name="Wilkins M.J."/>
            <person name="Williams K.H."/>
            <person name="Banfield J.F."/>
        </authorList>
    </citation>
    <scope>NUCLEOTIDE SEQUENCE [LARGE SCALE GENOMIC DNA]</scope>
</reference>
<name>A0A0G0N1K4_9BACT</name>
<proteinExistence type="inferred from homology"/>
<dbReference type="EMBL" id="LBUU01000002">
    <property type="protein sequence ID" value="KKQ71036.1"/>
    <property type="molecule type" value="Genomic_DNA"/>
</dbReference>
<dbReference type="PANTHER" id="PTHR42879">
    <property type="entry name" value="3-OXOACYL-(ACYL-CARRIER-PROTEIN) REDUCTASE"/>
    <property type="match status" value="1"/>
</dbReference>
<dbReference type="Gene3D" id="3.40.50.720">
    <property type="entry name" value="NAD(P)-binding Rossmann-like Domain"/>
    <property type="match status" value="1"/>
</dbReference>
<evidence type="ECO:0000313" key="3">
    <source>
        <dbReference type="Proteomes" id="UP000034022"/>
    </source>
</evidence>
<dbReference type="InterPro" id="IPR050259">
    <property type="entry name" value="SDR"/>
</dbReference>
<dbReference type="Proteomes" id="UP000034022">
    <property type="component" value="Unassembled WGS sequence"/>
</dbReference>
<dbReference type="NCBIfam" id="NF005559">
    <property type="entry name" value="PRK07231.1"/>
    <property type="match status" value="1"/>
</dbReference>
<protein>
    <submittedName>
        <fullName evidence="2">3-oxoacyl-[acyl-carrier-protein] reductase</fullName>
    </submittedName>
</protein>
<dbReference type="InterPro" id="IPR036291">
    <property type="entry name" value="NAD(P)-bd_dom_sf"/>
</dbReference>
<dbReference type="PANTHER" id="PTHR42879:SF2">
    <property type="entry name" value="3-OXOACYL-[ACYL-CARRIER-PROTEIN] REDUCTASE FABG"/>
    <property type="match status" value="1"/>
</dbReference>
<dbReference type="AlphaFoldDB" id="A0A0G0N1K4"/>
<dbReference type="Pfam" id="PF13561">
    <property type="entry name" value="adh_short_C2"/>
    <property type="match status" value="1"/>
</dbReference>
<dbReference type="PRINTS" id="PR00081">
    <property type="entry name" value="GDHRDH"/>
</dbReference>
<accession>A0A0G0N1K4</accession>
<organism evidence="2 3">
    <name type="scientific">Candidatus Falkowbacteria bacterium GW2011_GWE1_38_31</name>
    <dbReference type="NCBI Taxonomy" id="1618638"/>
    <lineage>
        <taxon>Bacteria</taxon>
        <taxon>Candidatus Falkowiibacteriota</taxon>
    </lineage>
</organism>
<gene>
    <name evidence="2" type="ORF">US91_C0002G0115</name>
</gene>
<sequence>MRLKNKIALITGASRGIGKATALLFAKEGAKVIVNYFSSEKEAFAVVDDIKKMDSEAIAIKCDISKENEVIEMINQATKTFGRIDILVNNAGIVYDVPILERSVEQWRRTLDVNLLGNFLCSKYVSEQMLKKTGGKIINISSTNAINSFSPDAIDYDASKAGVITLTKDFAKELAPKIQVNAIAPGWVDTDMNKDLSKEFVEDETRKIYLKRFALPEEIAKAILFFASDDTSYITGSILVVDGGHD</sequence>